<name>A0A9W4RXB1_9PEZI</name>
<organism evidence="1 2">
    <name type="scientific">Colletotrichum noveboracense</name>
    <dbReference type="NCBI Taxonomy" id="2664923"/>
    <lineage>
        <taxon>Eukaryota</taxon>
        <taxon>Fungi</taxon>
        <taxon>Dikarya</taxon>
        <taxon>Ascomycota</taxon>
        <taxon>Pezizomycotina</taxon>
        <taxon>Sordariomycetes</taxon>
        <taxon>Hypocreomycetidae</taxon>
        <taxon>Glomerellales</taxon>
        <taxon>Glomerellaceae</taxon>
        <taxon>Colletotrichum</taxon>
        <taxon>Colletotrichum gloeosporioides species complex</taxon>
    </lineage>
</organism>
<reference evidence="1" key="1">
    <citation type="submission" date="2022-08" db="EMBL/GenBank/DDBJ databases">
        <authorList>
            <person name="Giroux E."/>
            <person name="Giroux E."/>
        </authorList>
    </citation>
    <scope>NUCLEOTIDE SEQUENCE</scope>
    <source>
        <strain evidence="1">H1091258</strain>
    </source>
</reference>
<dbReference type="EMBL" id="CAMGZC010000679">
    <property type="protein sequence ID" value="CAI0649315.1"/>
    <property type="molecule type" value="Genomic_DNA"/>
</dbReference>
<comment type="caution">
    <text evidence="1">The sequence shown here is derived from an EMBL/GenBank/DDBJ whole genome shotgun (WGS) entry which is preliminary data.</text>
</comment>
<keyword evidence="2" id="KW-1185">Reference proteome</keyword>
<accession>A0A9W4RXB1</accession>
<evidence type="ECO:0008006" key="3">
    <source>
        <dbReference type="Google" id="ProtNLM"/>
    </source>
</evidence>
<gene>
    <name evidence="1" type="ORF">CGXH109_LOCUS84575</name>
</gene>
<sequence length="326" mass="37023">MVGHCATPKMTTPTEVKVYDKDGDLILRVGPTETLYQTCSRSLARKSLVFERMLFGKFAESRPAVGDWVVDLPEDDTRAMGLFLAMVHVQFDRIPRPLPLASLYALLTLTNKHDASAIVRGFGRSWIAPLQNFVQDYRLLGVAWELGDSIVFSKMMRAMIENSVVGSDDQLHFDHGLGPHPFPLEDFVYLRPTRLIEMIEEGRQSLIGVALWTLTTGLNIRTGSSIVYECRYLVQTQSAENHRCCCTILGSLVKILAHEGLSLETICGEDAFRHSLRKFRRILRDSKIFALHPECEKSIAKVLWDGAMQMDKVCEEKCERINVRFW</sequence>
<protein>
    <recommendedName>
        <fullName evidence="3">BTB domain-containing protein</fullName>
    </recommendedName>
</protein>
<evidence type="ECO:0000313" key="2">
    <source>
        <dbReference type="Proteomes" id="UP001152533"/>
    </source>
</evidence>
<evidence type="ECO:0000313" key="1">
    <source>
        <dbReference type="EMBL" id="CAI0649315.1"/>
    </source>
</evidence>
<proteinExistence type="predicted"/>
<dbReference type="AlphaFoldDB" id="A0A9W4RXB1"/>
<dbReference type="Proteomes" id="UP001152533">
    <property type="component" value="Unassembled WGS sequence"/>
</dbReference>